<dbReference type="Proteomes" id="UP000218209">
    <property type="component" value="Unassembled WGS sequence"/>
</dbReference>
<accession>A0A1X6NUZ9</accession>
<proteinExistence type="predicted"/>
<feature type="region of interest" description="Disordered" evidence="1">
    <location>
        <begin position="73"/>
        <end position="151"/>
    </location>
</feature>
<keyword evidence="3" id="KW-1185">Reference proteome</keyword>
<name>A0A1X6NUZ9_PORUM</name>
<gene>
    <name evidence="2" type="ORF">BU14_0433s0007</name>
</gene>
<dbReference type="AlphaFoldDB" id="A0A1X6NUZ9"/>
<evidence type="ECO:0000313" key="2">
    <source>
        <dbReference type="EMBL" id="OSX72449.1"/>
    </source>
</evidence>
<evidence type="ECO:0000313" key="3">
    <source>
        <dbReference type="Proteomes" id="UP000218209"/>
    </source>
</evidence>
<organism evidence="2 3">
    <name type="scientific">Porphyra umbilicalis</name>
    <name type="common">Purple laver</name>
    <name type="synonym">Red alga</name>
    <dbReference type="NCBI Taxonomy" id="2786"/>
    <lineage>
        <taxon>Eukaryota</taxon>
        <taxon>Rhodophyta</taxon>
        <taxon>Bangiophyceae</taxon>
        <taxon>Bangiales</taxon>
        <taxon>Bangiaceae</taxon>
        <taxon>Porphyra</taxon>
    </lineage>
</organism>
<sequence>MSQVLAANPATNKRPFDSMSIDGVPSPVMAPCTPHRIHFLAPPAGKRYRPDGAAAAGRSGVGAPASGWATGAAGFARPSSVSSDEGVVPAVTRGPSTPVNGRRFVSGTRRLRRSPGAMQESDGSSSDSSGGAAAKAVAAGSGGGHGGGARPATGLAVSSSVVGAASTCMRTTTAGAGLGGPIGSAVAPLGSSLGGPADSGGVAGGGVVAPPPPRGSVWMAVPKRLRKVVSAATASGERLYTTADVASAVSQAVASAEADARASMEALLAERLAEQWNNFSRFNQDAVTRHYSGRELSYLS</sequence>
<feature type="compositionally biased region" description="Gly residues" evidence="1">
    <location>
        <begin position="140"/>
        <end position="149"/>
    </location>
</feature>
<reference evidence="2 3" key="1">
    <citation type="submission" date="2017-03" db="EMBL/GenBank/DDBJ databases">
        <title>WGS assembly of Porphyra umbilicalis.</title>
        <authorList>
            <person name="Brawley S.H."/>
            <person name="Blouin N.A."/>
            <person name="Ficko-Blean E."/>
            <person name="Wheeler G.L."/>
            <person name="Lohr M."/>
            <person name="Goodson H.V."/>
            <person name="Jenkins J.W."/>
            <person name="Blaby-Haas C.E."/>
            <person name="Helliwell K.E."/>
            <person name="Chan C."/>
            <person name="Marriage T."/>
            <person name="Bhattacharya D."/>
            <person name="Klein A.S."/>
            <person name="Badis Y."/>
            <person name="Brodie J."/>
            <person name="Cao Y."/>
            <person name="Collen J."/>
            <person name="Dittami S.M."/>
            <person name="Gachon C.M."/>
            <person name="Green B.R."/>
            <person name="Karpowicz S."/>
            <person name="Kim J.W."/>
            <person name="Kudahl U."/>
            <person name="Lin S."/>
            <person name="Michel G."/>
            <person name="Mittag M."/>
            <person name="Olson B.J."/>
            <person name="Pangilinan J."/>
            <person name="Peng Y."/>
            <person name="Qiu H."/>
            <person name="Shu S."/>
            <person name="Singer J.T."/>
            <person name="Smith A.G."/>
            <person name="Sprecher B.N."/>
            <person name="Wagner V."/>
            <person name="Wang W."/>
            <person name="Wang Z.-Y."/>
            <person name="Yan J."/>
            <person name="Yarish C."/>
            <person name="Zoeuner-Riek S."/>
            <person name="Zhuang Y."/>
            <person name="Zou Y."/>
            <person name="Lindquist E.A."/>
            <person name="Grimwood J."/>
            <person name="Barry K."/>
            <person name="Rokhsar D.S."/>
            <person name="Schmutz J."/>
            <person name="Stiller J.W."/>
            <person name="Grossman A.R."/>
            <person name="Prochnik S.E."/>
        </authorList>
    </citation>
    <scope>NUCLEOTIDE SEQUENCE [LARGE SCALE GENOMIC DNA]</scope>
    <source>
        <strain evidence="2">4086291</strain>
    </source>
</reference>
<dbReference type="EMBL" id="KV919060">
    <property type="protein sequence ID" value="OSX72449.1"/>
    <property type="molecule type" value="Genomic_DNA"/>
</dbReference>
<dbReference type="OrthoDB" id="10039914at2759"/>
<feature type="compositionally biased region" description="Low complexity" evidence="1">
    <location>
        <begin position="121"/>
        <end position="139"/>
    </location>
</feature>
<evidence type="ECO:0000256" key="1">
    <source>
        <dbReference type="SAM" id="MobiDB-lite"/>
    </source>
</evidence>
<protein>
    <submittedName>
        <fullName evidence="2">Uncharacterized protein</fullName>
    </submittedName>
</protein>